<organism evidence="4 5">
    <name type="scientific">Paenacidovorax monticola</name>
    <dbReference type="NCBI Taxonomy" id="1926868"/>
    <lineage>
        <taxon>Bacteria</taxon>
        <taxon>Pseudomonadati</taxon>
        <taxon>Pseudomonadota</taxon>
        <taxon>Betaproteobacteria</taxon>
        <taxon>Burkholderiales</taxon>
        <taxon>Comamonadaceae</taxon>
        <taxon>Paenacidovorax</taxon>
    </lineage>
</organism>
<sequence length="156" mass="17233">MSAWHIAPLNPCDAPWPLLLDADPSRDKVQGYLPRSTCFAAHADADGAVLGLCVLLPTESGAWELMNIAVAPGQQRRGLGSALLRHAIAWVHAQGARRLDVGTGSFGDQLLFYQRAGFRVVAVERDFFVRHYPEPLWERGLRHRDMLRLALDLPGA</sequence>
<dbReference type="RefSeq" id="WP_187735043.1">
    <property type="nucleotide sequence ID" value="NZ_CP060790.1"/>
</dbReference>
<dbReference type="CDD" id="cd04301">
    <property type="entry name" value="NAT_SF"/>
    <property type="match status" value="1"/>
</dbReference>
<evidence type="ECO:0000256" key="2">
    <source>
        <dbReference type="ARBA" id="ARBA00023315"/>
    </source>
</evidence>
<dbReference type="InterPro" id="IPR000182">
    <property type="entry name" value="GNAT_dom"/>
</dbReference>
<evidence type="ECO:0000256" key="1">
    <source>
        <dbReference type="ARBA" id="ARBA00022679"/>
    </source>
</evidence>
<dbReference type="AlphaFoldDB" id="A0A7H0HBY2"/>
<proteinExistence type="predicted"/>
<protein>
    <submittedName>
        <fullName evidence="4">GNAT family N-acetyltransferase</fullName>
    </submittedName>
</protein>
<dbReference type="Pfam" id="PF00583">
    <property type="entry name" value="Acetyltransf_1"/>
    <property type="match status" value="1"/>
</dbReference>
<dbReference type="SUPFAM" id="SSF55729">
    <property type="entry name" value="Acyl-CoA N-acyltransferases (Nat)"/>
    <property type="match status" value="1"/>
</dbReference>
<keyword evidence="1 4" id="KW-0808">Transferase</keyword>
<name>A0A7H0HBY2_9BURK</name>
<dbReference type="Proteomes" id="UP000516057">
    <property type="component" value="Chromosome"/>
</dbReference>
<gene>
    <name evidence="4" type="ORF">H9L24_13150</name>
</gene>
<dbReference type="PROSITE" id="PS51186">
    <property type="entry name" value="GNAT"/>
    <property type="match status" value="1"/>
</dbReference>
<dbReference type="Gene3D" id="3.40.630.30">
    <property type="match status" value="1"/>
</dbReference>
<keyword evidence="2" id="KW-0012">Acyltransferase</keyword>
<feature type="domain" description="N-acetyltransferase" evidence="3">
    <location>
        <begin position="4"/>
        <end position="154"/>
    </location>
</feature>
<dbReference type="InterPro" id="IPR050832">
    <property type="entry name" value="Bact_Acetyltransf"/>
</dbReference>
<dbReference type="PANTHER" id="PTHR43877">
    <property type="entry name" value="AMINOALKYLPHOSPHONATE N-ACETYLTRANSFERASE-RELATED-RELATED"/>
    <property type="match status" value="1"/>
</dbReference>
<reference evidence="4 5" key="1">
    <citation type="submission" date="2020-08" db="EMBL/GenBank/DDBJ databases">
        <title>Genome sequence of Acidovorax monticola KACC 19171T.</title>
        <authorList>
            <person name="Hyun D.-W."/>
            <person name="Bae J.-W."/>
        </authorList>
    </citation>
    <scope>NUCLEOTIDE SEQUENCE [LARGE SCALE GENOMIC DNA]</scope>
    <source>
        <strain evidence="4 5">KACC 19171</strain>
    </source>
</reference>
<dbReference type="EMBL" id="CP060790">
    <property type="protein sequence ID" value="QNP58048.1"/>
    <property type="molecule type" value="Genomic_DNA"/>
</dbReference>
<accession>A0A7H0HBY2</accession>
<evidence type="ECO:0000313" key="4">
    <source>
        <dbReference type="EMBL" id="QNP58048.1"/>
    </source>
</evidence>
<dbReference type="InterPro" id="IPR016181">
    <property type="entry name" value="Acyl_CoA_acyltransferase"/>
</dbReference>
<keyword evidence="5" id="KW-1185">Reference proteome</keyword>
<evidence type="ECO:0000259" key="3">
    <source>
        <dbReference type="PROSITE" id="PS51186"/>
    </source>
</evidence>
<dbReference type="KEGG" id="amon:H9L24_13150"/>
<dbReference type="GO" id="GO:0016747">
    <property type="term" value="F:acyltransferase activity, transferring groups other than amino-acyl groups"/>
    <property type="evidence" value="ECO:0007669"/>
    <property type="project" value="InterPro"/>
</dbReference>
<evidence type="ECO:0000313" key="5">
    <source>
        <dbReference type="Proteomes" id="UP000516057"/>
    </source>
</evidence>